<comment type="caution">
    <text evidence="1">The sequence shown here is derived from an EMBL/GenBank/DDBJ whole genome shotgun (WGS) entry which is preliminary data.</text>
</comment>
<evidence type="ECO:0000313" key="1">
    <source>
        <dbReference type="EMBL" id="KAF2632484.1"/>
    </source>
</evidence>
<sequence length="213" mass="23926">MRQVVVAAWRCDRPFRLGVWETGAAHIRLRQHRSHHRSHHRADAPAGYFAILDTSARARALHHHHRLFRPHRCHRRAPFLSAALPAVSLTSQPSPYCRSSPTQLLVHAAPPSLTHPPSTRLPSVAPVSPLWDTPFRRLSLSHPSALSPPRSSLLEPRPAFRLATQRLHRLPPPPGRCKSLQVAASRCNYTRRDILHSYRPISPCLPAVSTTAD</sequence>
<name>A0ACB6SGU6_9PLEO</name>
<protein>
    <submittedName>
        <fullName evidence="1">Uncharacterized protein</fullName>
    </submittedName>
</protein>
<dbReference type="Proteomes" id="UP000799754">
    <property type="component" value="Unassembled WGS sequence"/>
</dbReference>
<evidence type="ECO:0000313" key="2">
    <source>
        <dbReference type="Proteomes" id="UP000799754"/>
    </source>
</evidence>
<reference evidence="1" key="1">
    <citation type="journal article" date="2020" name="Stud. Mycol.">
        <title>101 Dothideomycetes genomes: a test case for predicting lifestyles and emergence of pathogens.</title>
        <authorList>
            <person name="Haridas S."/>
            <person name="Albert R."/>
            <person name="Binder M."/>
            <person name="Bloem J."/>
            <person name="Labutti K."/>
            <person name="Salamov A."/>
            <person name="Andreopoulos B."/>
            <person name="Baker S."/>
            <person name="Barry K."/>
            <person name="Bills G."/>
            <person name="Bluhm B."/>
            <person name="Cannon C."/>
            <person name="Castanera R."/>
            <person name="Culley D."/>
            <person name="Daum C."/>
            <person name="Ezra D."/>
            <person name="Gonzalez J."/>
            <person name="Henrissat B."/>
            <person name="Kuo A."/>
            <person name="Liang C."/>
            <person name="Lipzen A."/>
            <person name="Lutzoni F."/>
            <person name="Magnuson J."/>
            <person name="Mondo S."/>
            <person name="Nolan M."/>
            <person name="Ohm R."/>
            <person name="Pangilinan J."/>
            <person name="Park H.-J."/>
            <person name="Ramirez L."/>
            <person name="Alfaro M."/>
            <person name="Sun H."/>
            <person name="Tritt A."/>
            <person name="Yoshinaga Y."/>
            <person name="Zwiers L.-H."/>
            <person name="Turgeon B."/>
            <person name="Goodwin S."/>
            <person name="Spatafora J."/>
            <person name="Crous P."/>
            <person name="Grigoriev I."/>
        </authorList>
    </citation>
    <scope>NUCLEOTIDE SEQUENCE</scope>
    <source>
        <strain evidence="1">CBS 525.71</strain>
    </source>
</reference>
<proteinExistence type="predicted"/>
<keyword evidence="2" id="KW-1185">Reference proteome</keyword>
<gene>
    <name evidence="1" type="ORF">BU25DRAFT_152809</name>
</gene>
<accession>A0ACB6SGU6</accession>
<dbReference type="EMBL" id="MU006703">
    <property type="protein sequence ID" value="KAF2632484.1"/>
    <property type="molecule type" value="Genomic_DNA"/>
</dbReference>
<organism evidence="1 2">
    <name type="scientific">Macroventuria anomochaeta</name>
    <dbReference type="NCBI Taxonomy" id="301207"/>
    <lineage>
        <taxon>Eukaryota</taxon>
        <taxon>Fungi</taxon>
        <taxon>Dikarya</taxon>
        <taxon>Ascomycota</taxon>
        <taxon>Pezizomycotina</taxon>
        <taxon>Dothideomycetes</taxon>
        <taxon>Pleosporomycetidae</taxon>
        <taxon>Pleosporales</taxon>
        <taxon>Pleosporineae</taxon>
        <taxon>Didymellaceae</taxon>
        <taxon>Macroventuria</taxon>
    </lineage>
</organism>